<proteinExistence type="predicted"/>
<evidence type="ECO:0000256" key="1">
    <source>
        <dbReference type="ARBA" id="ARBA00022676"/>
    </source>
</evidence>
<name>A0A1H0HZ91_9PSEU</name>
<dbReference type="Gene3D" id="3.40.50.2000">
    <property type="entry name" value="Glycogen Phosphorylase B"/>
    <property type="match status" value="2"/>
</dbReference>
<dbReference type="CDD" id="cd03801">
    <property type="entry name" value="GT4_PimA-like"/>
    <property type="match status" value="1"/>
</dbReference>
<gene>
    <name evidence="5" type="ORF">SAMN05192558_102318</name>
</gene>
<keyword evidence="1" id="KW-0328">Glycosyltransferase</keyword>
<dbReference type="PANTHER" id="PTHR12526:SF510">
    <property type="entry name" value="D-INOSITOL 3-PHOSPHATE GLYCOSYLTRANSFERASE"/>
    <property type="match status" value="1"/>
</dbReference>
<evidence type="ECO:0000259" key="3">
    <source>
        <dbReference type="Pfam" id="PF00534"/>
    </source>
</evidence>
<dbReference type="EMBL" id="FNJB01000002">
    <property type="protein sequence ID" value="SDO24180.1"/>
    <property type="molecule type" value="Genomic_DNA"/>
</dbReference>
<sequence>MTDRLRVAYLLTQDHGGPVDLTVRLAATLIASGEADVRVFGPLPRRGAELVEGHHELIAVPRKGDLGAARRARAALRAWKPTVVHAQDRRAGLVSAGLPRVVHTYHGVPDDVSEPWFRGTRGAPPPSRYTRAVLTADAVVARVVARTVVPAPSMATFLTGRLRVPTHRVVHIDNCVSMGEASPAPGPVRKLLFAGLLVERKGLDLLLEALATPGTMPSDATLTVAGDGPERARAERLADRPGLRGRVRFLGFRTDVPVLLRQHDAFVLPSRMEQQPLVIAEAMAAGKPVLATDTGGVADMLTVPGAHRYLAVPGDVHDLAKQLRALFAAPAHNGDLLAASARSRFSPETCAQQHLTLYRDLAKG</sequence>
<dbReference type="Proteomes" id="UP000199651">
    <property type="component" value="Unassembled WGS sequence"/>
</dbReference>
<evidence type="ECO:0000256" key="2">
    <source>
        <dbReference type="ARBA" id="ARBA00022679"/>
    </source>
</evidence>
<dbReference type="Pfam" id="PF00534">
    <property type="entry name" value="Glycos_transf_1"/>
    <property type="match status" value="1"/>
</dbReference>
<dbReference type="Pfam" id="PF13439">
    <property type="entry name" value="Glyco_transf_4"/>
    <property type="match status" value="1"/>
</dbReference>
<dbReference type="STRING" id="504798.SAMN05421871_10817"/>
<dbReference type="GO" id="GO:0016757">
    <property type="term" value="F:glycosyltransferase activity"/>
    <property type="evidence" value="ECO:0007669"/>
    <property type="project" value="UniProtKB-KW"/>
</dbReference>
<dbReference type="RefSeq" id="WP_091370799.1">
    <property type="nucleotide sequence ID" value="NZ_FNDV01000008.1"/>
</dbReference>
<reference evidence="6" key="1">
    <citation type="submission" date="2016-10" db="EMBL/GenBank/DDBJ databases">
        <authorList>
            <person name="Varghese N."/>
            <person name="Submissions S."/>
        </authorList>
    </citation>
    <scope>NUCLEOTIDE SEQUENCE [LARGE SCALE GENOMIC DNA]</scope>
    <source>
        <strain evidence="6">IBRC-M 10655</strain>
    </source>
</reference>
<feature type="domain" description="Glycosyl transferase family 1" evidence="3">
    <location>
        <begin position="185"/>
        <end position="330"/>
    </location>
</feature>
<dbReference type="SUPFAM" id="SSF53756">
    <property type="entry name" value="UDP-Glycosyltransferase/glycogen phosphorylase"/>
    <property type="match status" value="1"/>
</dbReference>
<evidence type="ECO:0000259" key="4">
    <source>
        <dbReference type="Pfam" id="PF13439"/>
    </source>
</evidence>
<evidence type="ECO:0000313" key="5">
    <source>
        <dbReference type="EMBL" id="SDO24180.1"/>
    </source>
</evidence>
<dbReference type="PANTHER" id="PTHR12526">
    <property type="entry name" value="GLYCOSYLTRANSFERASE"/>
    <property type="match status" value="1"/>
</dbReference>
<dbReference type="AlphaFoldDB" id="A0A1H0HZ91"/>
<evidence type="ECO:0000313" key="6">
    <source>
        <dbReference type="Proteomes" id="UP000199651"/>
    </source>
</evidence>
<dbReference type="OrthoDB" id="3199616at2"/>
<dbReference type="InterPro" id="IPR028098">
    <property type="entry name" value="Glyco_trans_4-like_N"/>
</dbReference>
<accession>A0A1H0HZ91</accession>
<keyword evidence="2 5" id="KW-0808">Transferase</keyword>
<protein>
    <submittedName>
        <fullName evidence="5">Glycosyltransferase involved in cell wall bisynthesis</fullName>
    </submittedName>
</protein>
<feature type="domain" description="Glycosyltransferase subfamily 4-like N-terminal" evidence="4">
    <location>
        <begin position="16"/>
        <end position="177"/>
    </location>
</feature>
<organism evidence="5 6">
    <name type="scientific">Actinokineospora alba</name>
    <dbReference type="NCBI Taxonomy" id="504798"/>
    <lineage>
        <taxon>Bacteria</taxon>
        <taxon>Bacillati</taxon>
        <taxon>Actinomycetota</taxon>
        <taxon>Actinomycetes</taxon>
        <taxon>Pseudonocardiales</taxon>
        <taxon>Pseudonocardiaceae</taxon>
        <taxon>Actinokineospora</taxon>
    </lineage>
</organism>
<dbReference type="InterPro" id="IPR001296">
    <property type="entry name" value="Glyco_trans_1"/>
</dbReference>
<keyword evidence="6" id="KW-1185">Reference proteome</keyword>